<dbReference type="InterPro" id="IPR036709">
    <property type="entry name" value="Autotransporte_beta_dom_sf"/>
</dbReference>
<feature type="compositionally biased region" description="Low complexity" evidence="1">
    <location>
        <begin position="477"/>
        <end position="489"/>
    </location>
</feature>
<evidence type="ECO:0000256" key="1">
    <source>
        <dbReference type="SAM" id="MobiDB-lite"/>
    </source>
</evidence>
<dbReference type="SUPFAM" id="SSF103515">
    <property type="entry name" value="Autotransporter"/>
    <property type="match status" value="1"/>
</dbReference>
<dbReference type="Proteomes" id="UP000290849">
    <property type="component" value="Unassembled WGS sequence"/>
</dbReference>
<feature type="compositionally biased region" description="Low complexity" evidence="1">
    <location>
        <begin position="399"/>
        <end position="423"/>
    </location>
</feature>
<accession>A0A4Q1HG98</accession>
<dbReference type="Pfam" id="PF03797">
    <property type="entry name" value="Autotransporter"/>
    <property type="match status" value="1"/>
</dbReference>
<feature type="compositionally biased region" description="Basic and acidic residues" evidence="1">
    <location>
        <begin position="497"/>
        <end position="515"/>
    </location>
</feature>
<evidence type="ECO:0000259" key="2">
    <source>
        <dbReference type="PROSITE" id="PS51208"/>
    </source>
</evidence>
<name>A0A4Q1HG98_9BURK</name>
<dbReference type="GO" id="GO:0019867">
    <property type="term" value="C:outer membrane"/>
    <property type="evidence" value="ECO:0007669"/>
    <property type="project" value="InterPro"/>
</dbReference>
<dbReference type="SMART" id="SM00869">
    <property type="entry name" value="Autotransporter"/>
    <property type="match status" value="1"/>
</dbReference>
<dbReference type="Gene3D" id="2.40.128.130">
    <property type="entry name" value="Autotransporter beta-domain"/>
    <property type="match status" value="1"/>
</dbReference>
<evidence type="ECO:0000313" key="4">
    <source>
        <dbReference type="Proteomes" id="UP000290849"/>
    </source>
</evidence>
<organism evidence="3 4">
    <name type="scientific">Achromobacter aloeverae</name>
    <dbReference type="NCBI Taxonomy" id="1750518"/>
    <lineage>
        <taxon>Bacteria</taxon>
        <taxon>Pseudomonadati</taxon>
        <taxon>Pseudomonadota</taxon>
        <taxon>Betaproteobacteria</taxon>
        <taxon>Burkholderiales</taxon>
        <taxon>Alcaligenaceae</taxon>
        <taxon>Achromobacter</taxon>
    </lineage>
</organism>
<keyword evidence="4" id="KW-1185">Reference proteome</keyword>
<sequence>MSSIRRYALRRSRQPGTFHELRVRRAMQRPPRRRLRMALALGVTMGGTAALGGGDDAWAGSLEIHAASTRSKRGGPLDPSGRPRDGVLRVTDYAYTWNSPWHSDLNFEMGGRGGAFLLSNRAKPPKSVTFLGKYGRLELQDEGRHELGHLDMGTNNALEMIVDKNRGQTIHANSATGNRTLLVLQPRDGVASVPRPGEIFELGTGAFAADQQGGVGIKTVQWHAGVDDAVREYTPVLVSYQSPENERKLGVTTTVRAAPTFHYIYKEKAGQPGLDPRPPMQSLDVAQHPPHILFEEVIGANDLPKGRYVVTPPTRPGGDAAPEPVLVVHVPRSTGFNDDKTGPVLVHDAEDASADTSVFEGETIEGGGTEPVRVEEGGGVAVNPAVDGPMAGRPAATGPMAVDPPAAGPAPAAAPADHPAQADTEAKGPRATRQETADPKASDPQESNPKGSIPQGSNPETTNPQTTDPRAADPRAADPQAADPQAADPKTANPKTSDPKTSDPKTSDPEADADPHSIAEAGATAAAIVEDVPLPIQAEASFEETPPAPKLADFLTTPNQKSTAAAVDALPASHPVRQAALDLLAMDPSALASFTNTVSGELHPTVEAGMRASIDTQRELPLARLRASVHGRPEPGAYTADAGLGDAEPLADVLPSTAKRPVWAQIVGNWQNLGGRAHSAKGRQNSAGVFMGADAAVGDGWRMGGALGYMDSRLSVPSLRSSATMASYSAIVYGGKAIPAGPGAIHLALGGAYTWHDVRTRRRVSGGGLDQQLRGDYAANTVQLFSELGYDTPVTPELTVQPYAGLSYSDYRRRAFTERGGSAALSGRRQRGDTTTATVGVRGAQALKLGRHEALATGALAWRRNAGNLRTRASLSFDAGDSFTVTGAPVARDSVLVETGFQVRVGKSTAVRVDYAGQFGGGARDHTASVNLTWRF</sequence>
<dbReference type="RefSeq" id="WP_240039645.1">
    <property type="nucleotide sequence ID" value="NZ_PYAL01000006.1"/>
</dbReference>
<protein>
    <recommendedName>
        <fullName evidence="2">Autotransporter domain-containing protein</fullName>
    </recommendedName>
</protein>
<feature type="domain" description="Autotransporter" evidence="2">
    <location>
        <begin position="655"/>
        <end position="936"/>
    </location>
</feature>
<feature type="compositionally biased region" description="Basic and acidic residues" evidence="1">
    <location>
        <begin position="424"/>
        <end position="443"/>
    </location>
</feature>
<feature type="compositionally biased region" description="Polar residues" evidence="1">
    <location>
        <begin position="444"/>
        <end position="467"/>
    </location>
</feature>
<dbReference type="InterPro" id="IPR006315">
    <property type="entry name" value="OM_autotransptr_brl_dom"/>
</dbReference>
<dbReference type="InterPro" id="IPR005546">
    <property type="entry name" value="Autotransporte_beta"/>
</dbReference>
<feature type="region of interest" description="Disordered" evidence="1">
    <location>
        <begin position="361"/>
        <end position="515"/>
    </location>
</feature>
<dbReference type="PROSITE" id="PS51208">
    <property type="entry name" value="AUTOTRANSPORTER"/>
    <property type="match status" value="1"/>
</dbReference>
<reference evidence="3 4" key="1">
    <citation type="journal article" date="2017" name="Int. J. Syst. Evol. Microbiol.">
        <title>Achromobacter aloeverae sp. nov., isolated from the root of Aloe vera (L.) Burm.f.</title>
        <authorList>
            <person name="Kuncharoen N."/>
            <person name="Muramatsu Y."/>
            <person name="Shibata C."/>
            <person name="Kamakura Y."/>
            <person name="Nakagawa Y."/>
            <person name="Tanasupawat S."/>
        </authorList>
    </citation>
    <scope>NUCLEOTIDE SEQUENCE [LARGE SCALE GENOMIC DNA]</scope>
    <source>
        <strain evidence="3 4">AVA-1</strain>
    </source>
</reference>
<proteinExistence type="predicted"/>
<gene>
    <name evidence="3" type="ORF">C7R54_20935</name>
</gene>
<dbReference type="EMBL" id="PYAL01000006">
    <property type="protein sequence ID" value="RXN86195.1"/>
    <property type="molecule type" value="Genomic_DNA"/>
</dbReference>
<comment type="caution">
    <text evidence="3">The sequence shown here is derived from an EMBL/GenBank/DDBJ whole genome shotgun (WGS) entry which is preliminary data.</text>
</comment>
<evidence type="ECO:0000313" key="3">
    <source>
        <dbReference type="EMBL" id="RXN86195.1"/>
    </source>
</evidence>
<dbReference type="AlphaFoldDB" id="A0A4Q1HG98"/>
<dbReference type="NCBIfam" id="TIGR01414">
    <property type="entry name" value="autotrans_barl"/>
    <property type="match status" value="1"/>
</dbReference>